<reference evidence="11 12" key="1">
    <citation type="journal article" date="2020" name="ISME J.">
        <title>Uncovering the hidden diversity of litter-decomposition mechanisms in mushroom-forming fungi.</title>
        <authorList>
            <person name="Floudas D."/>
            <person name="Bentzer J."/>
            <person name="Ahren D."/>
            <person name="Johansson T."/>
            <person name="Persson P."/>
            <person name="Tunlid A."/>
        </authorList>
    </citation>
    <scope>NUCLEOTIDE SEQUENCE [LARGE SCALE GENOMIC DNA]</scope>
    <source>
        <strain evidence="11 12">CBS 146.42</strain>
    </source>
</reference>
<dbReference type="OrthoDB" id="239262at2759"/>
<dbReference type="InterPro" id="IPR019833">
    <property type="entry name" value="Mn/Fe_SOD_BS"/>
</dbReference>
<dbReference type="AlphaFoldDB" id="A0A8H5CVF4"/>
<feature type="domain" description="Manganese/iron superoxide dismutase N-terminal" evidence="9">
    <location>
        <begin position="65"/>
        <end position="142"/>
    </location>
</feature>
<evidence type="ECO:0000313" key="11">
    <source>
        <dbReference type="EMBL" id="KAF5348771.1"/>
    </source>
</evidence>
<keyword evidence="12" id="KW-1185">Reference proteome</keyword>
<evidence type="ECO:0000256" key="5">
    <source>
        <dbReference type="ARBA" id="ARBA00023002"/>
    </source>
</evidence>
<keyword evidence="5 8" id="KW-0560">Oxidoreductase</keyword>
<evidence type="ECO:0000256" key="7">
    <source>
        <dbReference type="ARBA" id="ARBA00049204"/>
    </source>
</evidence>
<dbReference type="InterPro" id="IPR019831">
    <property type="entry name" value="Mn/Fe_SOD_N"/>
</dbReference>
<evidence type="ECO:0000259" key="9">
    <source>
        <dbReference type="Pfam" id="PF00081"/>
    </source>
</evidence>
<dbReference type="SUPFAM" id="SSF46609">
    <property type="entry name" value="Fe,Mn superoxide dismutase (SOD), N-terminal domain"/>
    <property type="match status" value="1"/>
</dbReference>
<comment type="caution">
    <text evidence="11">The sequence shown here is derived from an EMBL/GenBank/DDBJ whole genome shotgun (WGS) entry which is preliminary data.</text>
</comment>
<dbReference type="InterPro" id="IPR001189">
    <property type="entry name" value="Mn/Fe_SOD"/>
</dbReference>
<evidence type="ECO:0000256" key="4">
    <source>
        <dbReference type="ARBA" id="ARBA00022862"/>
    </source>
</evidence>
<dbReference type="EMBL" id="JAACJO010000018">
    <property type="protein sequence ID" value="KAF5348771.1"/>
    <property type="molecule type" value="Genomic_DNA"/>
</dbReference>
<evidence type="ECO:0000313" key="12">
    <source>
        <dbReference type="Proteomes" id="UP000559027"/>
    </source>
</evidence>
<dbReference type="Pfam" id="PF02777">
    <property type="entry name" value="Sod_Fe_C"/>
    <property type="match status" value="1"/>
</dbReference>
<dbReference type="GO" id="GO:0005739">
    <property type="term" value="C:mitochondrion"/>
    <property type="evidence" value="ECO:0007669"/>
    <property type="project" value="UniProtKB-ARBA"/>
</dbReference>
<dbReference type="FunFam" id="1.10.287.990:FF:000001">
    <property type="entry name" value="Superoxide dismutase"/>
    <property type="match status" value="1"/>
</dbReference>
<protein>
    <recommendedName>
        <fullName evidence="8">Superoxide dismutase</fullName>
        <ecNumber evidence="8">1.15.1.1</ecNumber>
    </recommendedName>
</protein>
<accession>A0A8H5CVF4</accession>
<dbReference type="Gene3D" id="3.55.40.20">
    <property type="entry name" value="Iron/manganese superoxide dismutase, C-terminal domain"/>
    <property type="match status" value="1"/>
</dbReference>
<feature type="domain" description="Manganese/iron superoxide dismutase C-terminal" evidence="10">
    <location>
        <begin position="154"/>
        <end position="252"/>
    </location>
</feature>
<dbReference type="GO" id="GO:0004784">
    <property type="term" value="F:superoxide dismutase activity"/>
    <property type="evidence" value="ECO:0007669"/>
    <property type="project" value="UniProtKB-EC"/>
</dbReference>
<dbReference type="Pfam" id="PF00081">
    <property type="entry name" value="Sod_Fe_N"/>
    <property type="match status" value="1"/>
</dbReference>
<keyword evidence="3 8" id="KW-0479">Metal-binding</keyword>
<evidence type="ECO:0000256" key="6">
    <source>
        <dbReference type="ARBA" id="ARBA00023211"/>
    </source>
</evidence>
<evidence type="ECO:0000259" key="10">
    <source>
        <dbReference type="Pfam" id="PF02777"/>
    </source>
</evidence>
<dbReference type="PANTHER" id="PTHR11404:SF6">
    <property type="entry name" value="SUPEROXIDE DISMUTASE [MN], MITOCHONDRIAL"/>
    <property type="match status" value="1"/>
</dbReference>
<keyword evidence="6" id="KW-0464">Manganese</keyword>
<comment type="similarity">
    <text evidence="2 8">Belongs to the iron/manganese superoxide dismutase family.</text>
</comment>
<name>A0A8H5CVF4_9AGAR</name>
<dbReference type="InterPro" id="IPR050265">
    <property type="entry name" value="Fe/Mn_Superoxide_Dismutase"/>
</dbReference>
<dbReference type="PANTHER" id="PTHR11404">
    <property type="entry name" value="SUPEROXIDE DISMUTASE 2"/>
    <property type="match status" value="1"/>
</dbReference>
<dbReference type="EC" id="1.15.1.1" evidence="8"/>
<proteinExistence type="inferred from homology"/>
<evidence type="ECO:0000256" key="1">
    <source>
        <dbReference type="ARBA" id="ARBA00001936"/>
    </source>
</evidence>
<comment type="function">
    <text evidence="8">Destroys radicals which are normally produced within the cells and which are toxic to biological systems.</text>
</comment>
<organism evidence="11 12">
    <name type="scientific">Leucocoprinus leucothites</name>
    <dbReference type="NCBI Taxonomy" id="201217"/>
    <lineage>
        <taxon>Eukaryota</taxon>
        <taxon>Fungi</taxon>
        <taxon>Dikarya</taxon>
        <taxon>Basidiomycota</taxon>
        <taxon>Agaricomycotina</taxon>
        <taxon>Agaricomycetes</taxon>
        <taxon>Agaricomycetidae</taxon>
        <taxon>Agaricales</taxon>
        <taxon>Agaricineae</taxon>
        <taxon>Agaricaceae</taxon>
        <taxon>Leucocoprinus</taxon>
    </lineage>
</organism>
<comment type="catalytic activity">
    <reaction evidence="7 8">
        <text>2 superoxide + 2 H(+) = H2O2 + O2</text>
        <dbReference type="Rhea" id="RHEA:20696"/>
        <dbReference type="ChEBI" id="CHEBI:15378"/>
        <dbReference type="ChEBI" id="CHEBI:15379"/>
        <dbReference type="ChEBI" id="CHEBI:16240"/>
        <dbReference type="ChEBI" id="CHEBI:18421"/>
        <dbReference type="EC" id="1.15.1.1"/>
    </reaction>
</comment>
<evidence type="ECO:0000256" key="3">
    <source>
        <dbReference type="ARBA" id="ARBA00022723"/>
    </source>
</evidence>
<dbReference type="GO" id="GO:0030145">
    <property type="term" value="F:manganese ion binding"/>
    <property type="evidence" value="ECO:0007669"/>
    <property type="project" value="TreeGrafter"/>
</dbReference>
<dbReference type="InterPro" id="IPR036314">
    <property type="entry name" value="SOD_C_sf"/>
</dbReference>
<keyword evidence="4" id="KW-0049">Antioxidant</keyword>
<evidence type="ECO:0000256" key="2">
    <source>
        <dbReference type="ARBA" id="ARBA00008714"/>
    </source>
</evidence>
<comment type="cofactor">
    <cofactor evidence="1">
        <name>Mn(2+)</name>
        <dbReference type="ChEBI" id="CHEBI:29035"/>
    </cofactor>
</comment>
<dbReference type="Proteomes" id="UP000559027">
    <property type="component" value="Unassembled WGS sequence"/>
</dbReference>
<dbReference type="SUPFAM" id="SSF54719">
    <property type="entry name" value="Fe,Mn superoxide dismutase (SOD), C-terminal domain"/>
    <property type="match status" value="1"/>
</dbReference>
<dbReference type="InterPro" id="IPR036324">
    <property type="entry name" value="Mn/Fe_SOD_N_sf"/>
</dbReference>
<dbReference type="InterPro" id="IPR019832">
    <property type="entry name" value="Mn/Fe_SOD_C"/>
</dbReference>
<evidence type="ECO:0000256" key="8">
    <source>
        <dbReference type="RuleBase" id="RU000414"/>
    </source>
</evidence>
<gene>
    <name evidence="11" type="ORF">D9756_009725</name>
</gene>
<sequence>MNLIIPQPTRFGISNSVFGPRVSSLDQNSYRFQTQTAMLSLARNALRPASSILSRNLAARAATLHTLPPLPYAYDALEPHICKEIMELHHTKHHQTYVNGLNAAEEAYAKTDDVKQKVSLQSALKFNGGGHINHSLFWKNLSPASQDGGKLNDGILKEQIIKHFGSIEGFKKAFNTTTAAIQGSGWGWLGLNPQTKTLEIVTTANQDPLLTHVPIIGVDIWEHAFYLQYKNVKPDYLNAIWNVINFKEAENRLIAALN</sequence>
<dbReference type="FunFam" id="3.55.40.20:FF:000002">
    <property type="entry name" value="Superoxide dismutase"/>
    <property type="match status" value="1"/>
</dbReference>
<dbReference type="PROSITE" id="PS00088">
    <property type="entry name" value="SOD_MN"/>
    <property type="match status" value="1"/>
</dbReference>
<dbReference type="Gene3D" id="1.10.287.990">
    <property type="entry name" value="Fe,Mn superoxide dismutase (SOD) domain"/>
    <property type="match status" value="1"/>
</dbReference>
<dbReference type="PRINTS" id="PR01703">
    <property type="entry name" value="MNSODISMTASE"/>
</dbReference>